<protein>
    <submittedName>
        <fullName evidence="2">Uncharacterized protein</fullName>
    </submittedName>
</protein>
<dbReference type="InParanoid" id="D3B4H0"/>
<sequence>MWILKIFIGIMYGVIRLRSSQARCVEFQRDSLIMSIIMNNNRIDRFNNNNNKYNLYHAKAQVRHGIYPKAKLSLSLNHLKTHIQEFKNISISNNEEQ</sequence>
<gene>
    <name evidence="2" type="ORF">PPL_03295</name>
</gene>
<keyword evidence="1" id="KW-0732">Signal</keyword>
<dbReference type="GeneID" id="31358817"/>
<name>D3B4H0_HETP5</name>
<keyword evidence="3" id="KW-1185">Reference proteome</keyword>
<evidence type="ECO:0000313" key="2">
    <source>
        <dbReference type="EMBL" id="EFA84218.1"/>
    </source>
</evidence>
<evidence type="ECO:0000313" key="3">
    <source>
        <dbReference type="Proteomes" id="UP000001396"/>
    </source>
</evidence>
<proteinExistence type="predicted"/>
<feature type="chain" id="PRO_5003040804" evidence="1">
    <location>
        <begin position="23"/>
        <end position="97"/>
    </location>
</feature>
<dbReference type="EMBL" id="ADBJ01000010">
    <property type="protein sequence ID" value="EFA84218.1"/>
    <property type="molecule type" value="Genomic_DNA"/>
</dbReference>
<dbReference type="RefSeq" id="XP_020436334.1">
    <property type="nucleotide sequence ID" value="XM_020574262.1"/>
</dbReference>
<comment type="caution">
    <text evidence="2">The sequence shown here is derived from an EMBL/GenBank/DDBJ whole genome shotgun (WGS) entry which is preliminary data.</text>
</comment>
<accession>D3B4H0</accession>
<organism evidence="2 3">
    <name type="scientific">Heterostelium pallidum (strain ATCC 26659 / Pp 5 / PN500)</name>
    <name type="common">Cellular slime mold</name>
    <name type="synonym">Polysphondylium pallidum</name>
    <dbReference type="NCBI Taxonomy" id="670386"/>
    <lineage>
        <taxon>Eukaryota</taxon>
        <taxon>Amoebozoa</taxon>
        <taxon>Evosea</taxon>
        <taxon>Eumycetozoa</taxon>
        <taxon>Dictyostelia</taxon>
        <taxon>Acytosteliales</taxon>
        <taxon>Acytosteliaceae</taxon>
        <taxon>Heterostelium</taxon>
    </lineage>
</organism>
<dbReference type="AlphaFoldDB" id="D3B4H0"/>
<evidence type="ECO:0000256" key="1">
    <source>
        <dbReference type="SAM" id="SignalP"/>
    </source>
</evidence>
<reference evidence="2 3" key="1">
    <citation type="journal article" date="2011" name="Genome Res.">
        <title>Phylogeny-wide analysis of social amoeba genomes highlights ancient origins for complex intercellular communication.</title>
        <authorList>
            <person name="Heidel A.J."/>
            <person name="Lawal H.M."/>
            <person name="Felder M."/>
            <person name="Schilde C."/>
            <person name="Helps N.R."/>
            <person name="Tunggal B."/>
            <person name="Rivero F."/>
            <person name="John U."/>
            <person name="Schleicher M."/>
            <person name="Eichinger L."/>
            <person name="Platzer M."/>
            <person name="Noegel A.A."/>
            <person name="Schaap P."/>
            <person name="Gloeckner G."/>
        </authorList>
    </citation>
    <scope>NUCLEOTIDE SEQUENCE [LARGE SCALE GENOMIC DNA]</scope>
    <source>
        <strain evidence="3">ATCC 26659 / Pp 5 / PN500</strain>
    </source>
</reference>
<dbReference type="Proteomes" id="UP000001396">
    <property type="component" value="Unassembled WGS sequence"/>
</dbReference>
<feature type="signal peptide" evidence="1">
    <location>
        <begin position="1"/>
        <end position="22"/>
    </location>
</feature>